<dbReference type="SUPFAM" id="SSF55785">
    <property type="entry name" value="PYP-like sensor domain (PAS domain)"/>
    <property type="match status" value="1"/>
</dbReference>
<protein>
    <recommendedName>
        <fullName evidence="5">PAS domain-containing protein</fullName>
    </recommendedName>
</protein>
<feature type="region of interest" description="Disordered" evidence="1">
    <location>
        <begin position="150"/>
        <end position="191"/>
    </location>
</feature>
<feature type="compositionally biased region" description="Basic and acidic residues" evidence="1">
    <location>
        <begin position="177"/>
        <end position="191"/>
    </location>
</feature>
<dbReference type="PaxDb" id="55529-EKX54344"/>
<organism evidence="2">
    <name type="scientific">Guillardia theta (strain CCMP2712)</name>
    <name type="common">Cryptophyte</name>
    <dbReference type="NCBI Taxonomy" id="905079"/>
    <lineage>
        <taxon>Eukaryota</taxon>
        <taxon>Cryptophyceae</taxon>
        <taxon>Pyrenomonadales</taxon>
        <taxon>Geminigeraceae</taxon>
        <taxon>Guillardia</taxon>
    </lineage>
</organism>
<dbReference type="HOGENOM" id="CLU_1423967_0_0_1"/>
<name>L1K1C2_GUITC</name>
<dbReference type="Gene3D" id="3.30.450.20">
    <property type="entry name" value="PAS domain"/>
    <property type="match status" value="1"/>
</dbReference>
<evidence type="ECO:0008006" key="5">
    <source>
        <dbReference type="Google" id="ProtNLM"/>
    </source>
</evidence>
<dbReference type="EnsemblProtists" id="EKX54344">
    <property type="protein sequence ID" value="EKX54344"/>
    <property type="gene ID" value="GUITHDRAFT_132092"/>
</dbReference>
<reference evidence="2 4" key="1">
    <citation type="journal article" date="2012" name="Nature">
        <title>Algal genomes reveal evolutionary mosaicism and the fate of nucleomorphs.</title>
        <authorList>
            <consortium name="DOE Joint Genome Institute"/>
            <person name="Curtis B.A."/>
            <person name="Tanifuji G."/>
            <person name="Burki F."/>
            <person name="Gruber A."/>
            <person name="Irimia M."/>
            <person name="Maruyama S."/>
            <person name="Arias M.C."/>
            <person name="Ball S.G."/>
            <person name="Gile G.H."/>
            <person name="Hirakawa Y."/>
            <person name="Hopkins J.F."/>
            <person name="Kuo A."/>
            <person name="Rensing S.A."/>
            <person name="Schmutz J."/>
            <person name="Symeonidi A."/>
            <person name="Elias M."/>
            <person name="Eveleigh R.J."/>
            <person name="Herman E.K."/>
            <person name="Klute M.J."/>
            <person name="Nakayama T."/>
            <person name="Obornik M."/>
            <person name="Reyes-Prieto A."/>
            <person name="Armbrust E.V."/>
            <person name="Aves S.J."/>
            <person name="Beiko R.G."/>
            <person name="Coutinho P."/>
            <person name="Dacks J.B."/>
            <person name="Durnford D.G."/>
            <person name="Fast N.M."/>
            <person name="Green B.R."/>
            <person name="Grisdale C.J."/>
            <person name="Hempel F."/>
            <person name="Henrissat B."/>
            <person name="Hoppner M.P."/>
            <person name="Ishida K."/>
            <person name="Kim E."/>
            <person name="Koreny L."/>
            <person name="Kroth P.G."/>
            <person name="Liu Y."/>
            <person name="Malik S.B."/>
            <person name="Maier U.G."/>
            <person name="McRose D."/>
            <person name="Mock T."/>
            <person name="Neilson J.A."/>
            <person name="Onodera N.T."/>
            <person name="Poole A.M."/>
            <person name="Pritham E.J."/>
            <person name="Richards T.A."/>
            <person name="Rocap G."/>
            <person name="Roy S.W."/>
            <person name="Sarai C."/>
            <person name="Schaack S."/>
            <person name="Shirato S."/>
            <person name="Slamovits C.H."/>
            <person name="Spencer D.F."/>
            <person name="Suzuki S."/>
            <person name="Worden A.Z."/>
            <person name="Zauner S."/>
            <person name="Barry K."/>
            <person name="Bell C."/>
            <person name="Bharti A.K."/>
            <person name="Crow J.A."/>
            <person name="Grimwood J."/>
            <person name="Kramer R."/>
            <person name="Lindquist E."/>
            <person name="Lucas S."/>
            <person name="Salamov A."/>
            <person name="McFadden G.I."/>
            <person name="Lane C.E."/>
            <person name="Keeling P.J."/>
            <person name="Gray M.W."/>
            <person name="Grigoriev I.V."/>
            <person name="Archibald J.M."/>
        </authorList>
    </citation>
    <scope>NUCLEOTIDE SEQUENCE</scope>
    <source>
        <strain evidence="2 4">CCMP2712</strain>
    </source>
</reference>
<feature type="compositionally biased region" description="Acidic residues" evidence="1">
    <location>
        <begin position="160"/>
        <end position="173"/>
    </location>
</feature>
<proteinExistence type="predicted"/>
<evidence type="ECO:0000313" key="4">
    <source>
        <dbReference type="Proteomes" id="UP000011087"/>
    </source>
</evidence>
<evidence type="ECO:0000313" key="2">
    <source>
        <dbReference type="EMBL" id="EKX54344.1"/>
    </source>
</evidence>
<keyword evidence="4" id="KW-1185">Reference proteome</keyword>
<evidence type="ECO:0000256" key="1">
    <source>
        <dbReference type="SAM" id="MobiDB-lite"/>
    </source>
</evidence>
<reference evidence="4" key="2">
    <citation type="submission" date="2012-11" db="EMBL/GenBank/DDBJ databases">
        <authorList>
            <person name="Kuo A."/>
            <person name="Curtis B.A."/>
            <person name="Tanifuji G."/>
            <person name="Burki F."/>
            <person name="Gruber A."/>
            <person name="Irimia M."/>
            <person name="Maruyama S."/>
            <person name="Arias M.C."/>
            <person name="Ball S.G."/>
            <person name="Gile G.H."/>
            <person name="Hirakawa Y."/>
            <person name="Hopkins J.F."/>
            <person name="Rensing S.A."/>
            <person name="Schmutz J."/>
            <person name="Symeonidi A."/>
            <person name="Elias M."/>
            <person name="Eveleigh R.J."/>
            <person name="Herman E.K."/>
            <person name="Klute M.J."/>
            <person name="Nakayama T."/>
            <person name="Obornik M."/>
            <person name="Reyes-Prieto A."/>
            <person name="Armbrust E.V."/>
            <person name="Aves S.J."/>
            <person name="Beiko R.G."/>
            <person name="Coutinho P."/>
            <person name="Dacks J.B."/>
            <person name="Durnford D.G."/>
            <person name="Fast N.M."/>
            <person name="Green B.R."/>
            <person name="Grisdale C."/>
            <person name="Hempe F."/>
            <person name="Henrissat B."/>
            <person name="Hoppner M.P."/>
            <person name="Ishida K.-I."/>
            <person name="Kim E."/>
            <person name="Koreny L."/>
            <person name="Kroth P.G."/>
            <person name="Liu Y."/>
            <person name="Malik S.-B."/>
            <person name="Maier U.G."/>
            <person name="McRose D."/>
            <person name="Mock T."/>
            <person name="Neilson J.A."/>
            <person name="Onodera N.T."/>
            <person name="Poole A.M."/>
            <person name="Pritham E.J."/>
            <person name="Richards T.A."/>
            <person name="Rocap G."/>
            <person name="Roy S.W."/>
            <person name="Sarai C."/>
            <person name="Schaack S."/>
            <person name="Shirato S."/>
            <person name="Slamovits C.H."/>
            <person name="Spencer D.F."/>
            <person name="Suzuki S."/>
            <person name="Worden A.Z."/>
            <person name="Zauner S."/>
            <person name="Barry K."/>
            <person name="Bell C."/>
            <person name="Bharti A.K."/>
            <person name="Crow J.A."/>
            <person name="Grimwood J."/>
            <person name="Kramer R."/>
            <person name="Lindquist E."/>
            <person name="Lucas S."/>
            <person name="Salamov A."/>
            <person name="McFadden G.I."/>
            <person name="Lane C.E."/>
            <person name="Keeling P.J."/>
            <person name="Gray M.W."/>
            <person name="Grigoriev I.V."/>
            <person name="Archibald J.M."/>
        </authorList>
    </citation>
    <scope>NUCLEOTIDE SEQUENCE</scope>
    <source>
        <strain evidence="4">CCMP2712</strain>
    </source>
</reference>
<evidence type="ECO:0000313" key="3">
    <source>
        <dbReference type="EnsemblProtists" id="EKX54344"/>
    </source>
</evidence>
<dbReference type="GeneID" id="17311122"/>
<gene>
    <name evidence="2" type="ORF">GUITHDRAFT_132092</name>
</gene>
<reference evidence="3" key="3">
    <citation type="submission" date="2015-06" db="UniProtKB">
        <authorList>
            <consortium name="EnsemblProtists"/>
        </authorList>
    </citation>
    <scope>IDENTIFICATION</scope>
</reference>
<accession>L1K1C2</accession>
<dbReference type="InterPro" id="IPR035965">
    <property type="entry name" value="PAS-like_dom_sf"/>
</dbReference>
<dbReference type="Proteomes" id="UP000011087">
    <property type="component" value="Unassembled WGS sequence"/>
</dbReference>
<dbReference type="KEGG" id="gtt:GUITHDRAFT_132092"/>
<dbReference type="RefSeq" id="XP_005841324.1">
    <property type="nucleotide sequence ID" value="XM_005841267.1"/>
</dbReference>
<sequence length="191" mass="21448">MVRAEDIIDIDDIDDSCCEEMIVTNVGGKQTVWIFPTGSEEDTEAAHMKVVRHSPSCLVSSVSTGWKDMFGFKDEEVVGRTLRICQGPETDLSKIDALLDQVASSQYQSKRDVVILYSKCGDSVCVELLASFLGCDQYGHHEFRLEMQRIEDETSSSSDTDMECDYETEEETWQGDRASEKDHTAHDVSNL</sequence>
<dbReference type="EMBL" id="JH992967">
    <property type="protein sequence ID" value="EKX54344.1"/>
    <property type="molecule type" value="Genomic_DNA"/>
</dbReference>
<dbReference type="AlphaFoldDB" id="L1K1C2"/>